<keyword evidence="5" id="KW-1185">Reference proteome</keyword>
<keyword evidence="1" id="KW-0444">Lipid biosynthesis</keyword>
<comment type="function">
    <text evidence="1">Catalyzes the reduction of fatty acyl-CoA to fatty alcohols.</text>
</comment>
<sequence>MATENPLASLILGRCSDDHLVSLAYNPSGIGIKEFLEDKNFLITGGIGFLAKILIEMILRMNPDVGKIYILIKVAGSELFRCMKETHGKDYHSFLAEKLVPVIGDVREANLGIAPDLAYKIADEVDIIVNSALSIYQYDVAMDINTLGAFRIMSFAQRFRRLKLLLHVSTAYVSGQRQGVVMEKPFQLGDTIAKEFGGSTDCKVAALLDIETEVKLALASRIGSDDSASISQEMKRLGLERANLWLARCLCVFQGHGGDGRQLHARRYTGGHHQAEHHRKHPKGPLPRMMDPLILSYGSGQATSCLADPDCVIDVIPADMVVNVMLASMAKHGQLRQGQLTRGMHVCHVSSSTANPMLCKDLFGFFFQHFTRSPFMDVAGLPILVQPMHFCGDMEELSTPATWRTRCCRPPPPGRPRFLRGRSATSMPRLWRESSTAPDSTSPTPSTAAGLKMATRTSLFAEMSAEEREKFHFNVRSVDWMNYITDMHILGLMKYVGKGKAFVRAQIMVMFMRGMVGLALLSS</sequence>
<dbReference type="GO" id="GO:0035336">
    <property type="term" value="P:long-chain fatty-acyl-CoA metabolic process"/>
    <property type="evidence" value="ECO:0007669"/>
    <property type="project" value="TreeGrafter"/>
</dbReference>
<dbReference type="Gene3D" id="3.40.50.720">
    <property type="entry name" value="NAD(P)-binding Rossmann-like Domain"/>
    <property type="match status" value="1"/>
</dbReference>
<feature type="domain" description="Thioester reductase (TE)" evidence="3">
    <location>
        <begin position="43"/>
        <end position="197"/>
    </location>
</feature>
<dbReference type="Proteomes" id="UP001341281">
    <property type="component" value="Chromosome 01"/>
</dbReference>
<dbReference type="PANTHER" id="PTHR11011:SF45">
    <property type="entry name" value="FATTY ACYL-COA REDUCTASE CG8306-RELATED"/>
    <property type="match status" value="1"/>
</dbReference>
<proteinExistence type="inferred from homology"/>
<name>A0AAQ3SI24_PASNO</name>
<keyword evidence="1" id="KW-0521">NADP</keyword>
<dbReference type="EMBL" id="CP144745">
    <property type="protein sequence ID" value="WVZ54091.1"/>
    <property type="molecule type" value="Genomic_DNA"/>
</dbReference>
<protein>
    <recommendedName>
        <fullName evidence="1">Fatty acyl-CoA reductase</fullName>
        <ecNumber evidence="1">1.2.1.84</ecNumber>
    </recommendedName>
</protein>
<reference evidence="4 5" key="1">
    <citation type="submission" date="2024-02" db="EMBL/GenBank/DDBJ databases">
        <title>High-quality chromosome-scale genome assembly of Pensacola bahiagrass (Paspalum notatum Flugge var. saurae).</title>
        <authorList>
            <person name="Vega J.M."/>
            <person name="Podio M."/>
            <person name="Orjuela J."/>
            <person name="Siena L.A."/>
            <person name="Pessino S.C."/>
            <person name="Combes M.C."/>
            <person name="Mariac C."/>
            <person name="Albertini E."/>
            <person name="Pupilli F."/>
            <person name="Ortiz J.P.A."/>
            <person name="Leblanc O."/>
        </authorList>
    </citation>
    <scope>NUCLEOTIDE SEQUENCE [LARGE SCALE GENOMIC DNA]</scope>
    <source>
        <strain evidence="4">R1</strain>
        <tissue evidence="4">Leaf</tissue>
    </source>
</reference>
<dbReference type="GO" id="GO:0102965">
    <property type="term" value="F:alcohol-forming long-chain fatty acyl-CoA reductase activity"/>
    <property type="evidence" value="ECO:0007669"/>
    <property type="project" value="UniProtKB-EC"/>
</dbReference>
<dbReference type="GO" id="GO:0010345">
    <property type="term" value="P:suberin biosynthetic process"/>
    <property type="evidence" value="ECO:0007669"/>
    <property type="project" value="TreeGrafter"/>
</dbReference>
<dbReference type="InterPro" id="IPR013120">
    <property type="entry name" value="FAR_NAD-bd"/>
</dbReference>
<accession>A0AAQ3SI24</accession>
<dbReference type="AlphaFoldDB" id="A0AAQ3SI24"/>
<keyword evidence="1" id="KW-0560">Oxidoreductase</keyword>
<evidence type="ECO:0000313" key="5">
    <source>
        <dbReference type="Proteomes" id="UP001341281"/>
    </source>
</evidence>
<evidence type="ECO:0000256" key="1">
    <source>
        <dbReference type="RuleBase" id="RU363097"/>
    </source>
</evidence>
<evidence type="ECO:0000256" key="2">
    <source>
        <dbReference type="SAM" id="MobiDB-lite"/>
    </source>
</evidence>
<evidence type="ECO:0000313" key="4">
    <source>
        <dbReference type="EMBL" id="WVZ54091.1"/>
    </source>
</evidence>
<dbReference type="InterPro" id="IPR036291">
    <property type="entry name" value="NAD(P)-bd_dom_sf"/>
</dbReference>
<evidence type="ECO:0000259" key="3">
    <source>
        <dbReference type="Pfam" id="PF07993"/>
    </source>
</evidence>
<organism evidence="4 5">
    <name type="scientific">Paspalum notatum var. saurae</name>
    <dbReference type="NCBI Taxonomy" id="547442"/>
    <lineage>
        <taxon>Eukaryota</taxon>
        <taxon>Viridiplantae</taxon>
        <taxon>Streptophyta</taxon>
        <taxon>Embryophyta</taxon>
        <taxon>Tracheophyta</taxon>
        <taxon>Spermatophyta</taxon>
        <taxon>Magnoliopsida</taxon>
        <taxon>Liliopsida</taxon>
        <taxon>Poales</taxon>
        <taxon>Poaceae</taxon>
        <taxon>PACMAD clade</taxon>
        <taxon>Panicoideae</taxon>
        <taxon>Andropogonodae</taxon>
        <taxon>Paspaleae</taxon>
        <taxon>Paspalinae</taxon>
        <taxon>Paspalum</taxon>
    </lineage>
</organism>
<dbReference type="InterPro" id="IPR026055">
    <property type="entry name" value="FAR"/>
</dbReference>
<keyword evidence="1" id="KW-0443">Lipid metabolism</keyword>
<comment type="similarity">
    <text evidence="1">Belongs to the fatty acyl-CoA reductase family.</text>
</comment>
<feature type="region of interest" description="Disordered" evidence="2">
    <location>
        <begin position="427"/>
        <end position="449"/>
    </location>
</feature>
<dbReference type="EC" id="1.2.1.84" evidence="1"/>
<gene>
    <name evidence="4" type="ORF">U9M48_004951</name>
</gene>
<feature type="compositionally biased region" description="Low complexity" evidence="2">
    <location>
        <begin position="434"/>
        <end position="449"/>
    </location>
</feature>
<comment type="catalytic activity">
    <reaction evidence="1">
        <text>a long-chain fatty acyl-CoA + 2 NADPH + 2 H(+) = a long-chain primary fatty alcohol + 2 NADP(+) + CoA</text>
        <dbReference type="Rhea" id="RHEA:52716"/>
        <dbReference type="ChEBI" id="CHEBI:15378"/>
        <dbReference type="ChEBI" id="CHEBI:57287"/>
        <dbReference type="ChEBI" id="CHEBI:57783"/>
        <dbReference type="ChEBI" id="CHEBI:58349"/>
        <dbReference type="ChEBI" id="CHEBI:77396"/>
        <dbReference type="ChEBI" id="CHEBI:83139"/>
        <dbReference type="EC" id="1.2.1.84"/>
    </reaction>
</comment>
<dbReference type="GO" id="GO:0080019">
    <property type="term" value="F:alcohol-forming very long-chain fatty acyl-CoA reductase activity"/>
    <property type="evidence" value="ECO:0007669"/>
    <property type="project" value="InterPro"/>
</dbReference>
<dbReference type="SUPFAM" id="SSF51735">
    <property type="entry name" value="NAD(P)-binding Rossmann-fold domains"/>
    <property type="match status" value="1"/>
</dbReference>
<dbReference type="PANTHER" id="PTHR11011">
    <property type="entry name" value="MALE STERILITY PROTEIN 2-RELATED"/>
    <property type="match status" value="1"/>
</dbReference>
<dbReference type="Pfam" id="PF07993">
    <property type="entry name" value="NAD_binding_4"/>
    <property type="match status" value="1"/>
</dbReference>